<dbReference type="InterPro" id="IPR017439">
    <property type="entry name" value="Amidohydrolase"/>
</dbReference>
<protein>
    <submittedName>
        <fullName evidence="2">Amidohydrolase</fullName>
    </submittedName>
</protein>
<dbReference type="SUPFAM" id="SSF55031">
    <property type="entry name" value="Bacterial exopeptidase dimerisation domain"/>
    <property type="match status" value="1"/>
</dbReference>
<dbReference type="Gene3D" id="3.30.70.360">
    <property type="match status" value="1"/>
</dbReference>
<evidence type="ECO:0000259" key="1">
    <source>
        <dbReference type="Pfam" id="PF07687"/>
    </source>
</evidence>
<dbReference type="RefSeq" id="WP_101691242.1">
    <property type="nucleotide sequence ID" value="NZ_JACOPR010000003.1"/>
</dbReference>
<comment type="caution">
    <text evidence="2">The sequence shown here is derived from an EMBL/GenBank/DDBJ whole genome shotgun (WGS) entry which is preliminary data.</text>
</comment>
<dbReference type="PANTHER" id="PTHR11014">
    <property type="entry name" value="PEPTIDASE M20 FAMILY MEMBER"/>
    <property type="match status" value="1"/>
</dbReference>
<name>A0ABR7HRY4_9FIRM</name>
<dbReference type="PANTHER" id="PTHR11014:SF63">
    <property type="entry name" value="METALLOPEPTIDASE, PUTATIVE (AFU_ORTHOLOGUE AFUA_6G09600)-RELATED"/>
    <property type="match status" value="1"/>
</dbReference>
<dbReference type="InterPro" id="IPR036264">
    <property type="entry name" value="Bact_exopeptidase_dim_dom"/>
</dbReference>
<dbReference type="SUPFAM" id="SSF53187">
    <property type="entry name" value="Zn-dependent exopeptidases"/>
    <property type="match status" value="1"/>
</dbReference>
<dbReference type="Gene3D" id="3.40.630.10">
    <property type="entry name" value="Zn peptidases"/>
    <property type="match status" value="1"/>
</dbReference>
<dbReference type="Pfam" id="PF07687">
    <property type="entry name" value="M20_dimer"/>
    <property type="match status" value="1"/>
</dbReference>
<dbReference type="EMBL" id="JACOPR010000003">
    <property type="protein sequence ID" value="MBC5730297.1"/>
    <property type="molecule type" value="Genomic_DNA"/>
</dbReference>
<organism evidence="2 3">
    <name type="scientific">Pseudoflavonifractor hominis</name>
    <dbReference type="NCBI Taxonomy" id="2763059"/>
    <lineage>
        <taxon>Bacteria</taxon>
        <taxon>Bacillati</taxon>
        <taxon>Bacillota</taxon>
        <taxon>Clostridia</taxon>
        <taxon>Eubacteriales</taxon>
        <taxon>Oscillospiraceae</taxon>
        <taxon>Pseudoflavonifractor</taxon>
    </lineage>
</organism>
<evidence type="ECO:0000313" key="3">
    <source>
        <dbReference type="Proteomes" id="UP000660021"/>
    </source>
</evidence>
<accession>A0ABR7HRY4</accession>
<dbReference type="Pfam" id="PF01546">
    <property type="entry name" value="Peptidase_M20"/>
    <property type="match status" value="1"/>
</dbReference>
<dbReference type="PIRSF" id="PIRSF005962">
    <property type="entry name" value="Pept_M20D_amidohydro"/>
    <property type="match status" value="1"/>
</dbReference>
<feature type="domain" description="Peptidase M20 dimerisation" evidence="1">
    <location>
        <begin position="186"/>
        <end position="285"/>
    </location>
</feature>
<keyword evidence="3" id="KW-1185">Reference proteome</keyword>
<dbReference type="InterPro" id="IPR002933">
    <property type="entry name" value="Peptidase_M20"/>
</dbReference>
<dbReference type="InterPro" id="IPR011650">
    <property type="entry name" value="Peptidase_M20_dimer"/>
</dbReference>
<proteinExistence type="predicted"/>
<reference evidence="2 3" key="1">
    <citation type="submission" date="2020-08" db="EMBL/GenBank/DDBJ databases">
        <title>Genome public.</title>
        <authorList>
            <person name="Liu C."/>
            <person name="Sun Q."/>
        </authorList>
    </citation>
    <scope>NUCLEOTIDE SEQUENCE [LARGE SCALE GENOMIC DNA]</scope>
    <source>
        <strain evidence="2 3">New-38</strain>
    </source>
</reference>
<dbReference type="Proteomes" id="UP000660021">
    <property type="component" value="Unassembled WGS sequence"/>
</dbReference>
<evidence type="ECO:0000313" key="2">
    <source>
        <dbReference type="EMBL" id="MBC5730297.1"/>
    </source>
</evidence>
<dbReference type="CDD" id="cd03886">
    <property type="entry name" value="M20_Acy1"/>
    <property type="match status" value="1"/>
</dbReference>
<sequence>MSELLSRAQELSPTLKAIKDDIHRHPELSFEERRTTGIIRERLTQLGIERIDLGMETGAVGLLRGGQSGPTVALRADIDAIEQQEPADNGVVSECPGVMHACGHDFHTTCLLGAAQLLAERREELCGNVVFLFQPAEEITQGAAAMIRHGLWDKLPQRPERLFGLHTRPEIPCGQVGVIPGAVMSGKSHFVITLTGVTGHCGSPHKCVDVIVAGAAIVNGIQTIVSRNTDPQEPLVCAVFSINAGTPENFVPETLTMTGDVRAHSDAVIEQTQNRLKALAEGIAASYQCKCEVRFIPEVPVTDNKPEMTALARRAACAILGAENIVQPRGDMGSEDFAVFGQDVPAFFYWLGTGFPGQHNPCWHNEHFRTDDDALPLGAALLAQSALEGLKG</sequence>
<dbReference type="NCBIfam" id="TIGR01891">
    <property type="entry name" value="amidohydrolases"/>
    <property type="match status" value="1"/>
</dbReference>
<gene>
    <name evidence="2" type="ORF">H8S34_05545</name>
</gene>